<dbReference type="InterPro" id="IPR052760">
    <property type="entry name" value="Mitochondrial_malonyltrans"/>
</dbReference>
<dbReference type="Gene3D" id="3.40.366.10">
    <property type="entry name" value="Malonyl-Coenzyme A Acyl Carrier Protein, domain 2"/>
    <property type="match status" value="1"/>
</dbReference>
<protein>
    <submittedName>
        <fullName evidence="2">Beg protein</fullName>
    </submittedName>
</protein>
<keyword evidence="3" id="KW-1185">Reference proteome</keyword>
<feature type="domain" description="Malonyl-CoA:ACP transacylase (MAT)" evidence="1">
    <location>
        <begin position="44"/>
        <end position="359"/>
    </location>
</feature>
<dbReference type="Pfam" id="PF00698">
    <property type="entry name" value="Acyl_transf_1"/>
    <property type="match status" value="1"/>
</dbReference>
<dbReference type="SUPFAM" id="SSF52151">
    <property type="entry name" value="FabD/lysophospholipase-like"/>
    <property type="match status" value="1"/>
</dbReference>
<dbReference type="Proteomes" id="UP000604046">
    <property type="component" value="Unassembled WGS sequence"/>
</dbReference>
<dbReference type="SMART" id="SM00827">
    <property type="entry name" value="PKS_AT"/>
    <property type="match status" value="1"/>
</dbReference>
<reference evidence="2" key="1">
    <citation type="submission" date="2021-02" db="EMBL/GenBank/DDBJ databases">
        <authorList>
            <person name="Dougan E. K."/>
            <person name="Rhodes N."/>
            <person name="Thang M."/>
            <person name="Chan C."/>
        </authorList>
    </citation>
    <scope>NUCLEOTIDE SEQUENCE</scope>
</reference>
<dbReference type="InterPro" id="IPR001227">
    <property type="entry name" value="Ac_transferase_dom_sf"/>
</dbReference>
<dbReference type="PANTHER" id="PTHR47170">
    <property type="entry name" value="MALONYL-COA ACP TRANSACYLASE, ACP-BINDING"/>
    <property type="match status" value="1"/>
</dbReference>
<accession>A0A812QSC7</accession>
<comment type="caution">
    <text evidence="2">The sequence shown here is derived from an EMBL/GenBank/DDBJ whole genome shotgun (WGS) entry which is preliminary data.</text>
</comment>
<organism evidence="2 3">
    <name type="scientific">Symbiodinium natans</name>
    <dbReference type="NCBI Taxonomy" id="878477"/>
    <lineage>
        <taxon>Eukaryota</taxon>
        <taxon>Sar</taxon>
        <taxon>Alveolata</taxon>
        <taxon>Dinophyceae</taxon>
        <taxon>Suessiales</taxon>
        <taxon>Symbiodiniaceae</taxon>
        <taxon>Symbiodinium</taxon>
    </lineage>
</organism>
<proteinExistence type="predicted"/>
<dbReference type="OrthoDB" id="437919at2759"/>
<dbReference type="Gene3D" id="3.30.70.250">
    <property type="entry name" value="Malonyl-CoA ACP transacylase, ACP-binding"/>
    <property type="match status" value="1"/>
</dbReference>
<dbReference type="PANTHER" id="PTHR47170:SF2">
    <property type="entry name" value="MALONYL-COA:ACP TRANSACYLASE (MAT) DOMAIN-CONTAINING PROTEIN"/>
    <property type="match status" value="1"/>
</dbReference>
<dbReference type="EMBL" id="CAJNDS010002265">
    <property type="protein sequence ID" value="CAE7401728.1"/>
    <property type="molecule type" value="Genomic_DNA"/>
</dbReference>
<name>A0A812QSC7_9DINO</name>
<evidence type="ECO:0000313" key="3">
    <source>
        <dbReference type="Proteomes" id="UP000604046"/>
    </source>
</evidence>
<sequence>MPKYSEMSGRVENLPGHKPLDKYDLPEWCAHPLREPAAQPNMLIFPGEQTHYAGMLAACQSVPQLQDMVELASEAFDFDVQRVLEECGPEDNADRTDRSQMLAYVADCVAFELLKQHQPDVALKPRAVAGFSVGEVAALVAAGVMSYDQGLIIVKARGEAMQQWADEEDMAAVAVFGMDEDQLLKLCSRVNPNMRAPSQQKVFIAYCWGRRGFVCAGQHSAVMELQHLLQQSSGEAVFTQVLPEHKHAGHTPLASRVAEEVEEAINSIPMNAPTCEVYFNTGYRVAAGEDPSVFVPYLLQQLTMPLRWDFIIQTSLQRGIRRFFECGPGQSLKELMIFNPSSTPTQTIRPYELTTSLKV</sequence>
<dbReference type="GO" id="GO:0016740">
    <property type="term" value="F:transferase activity"/>
    <property type="evidence" value="ECO:0007669"/>
    <property type="project" value="InterPro"/>
</dbReference>
<dbReference type="AlphaFoldDB" id="A0A812QSC7"/>
<gene>
    <name evidence="2" type="primary">beg</name>
    <name evidence="2" type="ORF">SNAT2548_LOCUS21869</name>
</gene>
<evidence type="ECO:0000259" key="1">
    <source>
        <dbReference type="SMART" id="SM00827"/>
    </source>
</evidence>
<evidence type="ECO:0000313" key="2">
    <source>
        <dbReference type="EMBL" id="CAE7401728.1"/>
    </source>
</evidence>
<dbReference type="InterPro" id="IPR014043">
    <property type="entry name" value="Acyl_transferase_dom"/>
</dbReference>
<dbReference type="InterPro" id="IPR016035">
    <property type="entry name" value="Acyl_Trfase/lysoPLipase"/>
</dbReference>